<dbReference type="RefSeq" id="WP_011818880.1">
    <property type="nucleotide sequence ID" value="NC_008816.1"/>
</dbReference>
<keyword evidence="1" id="KW-0812">Transmembrane</keyword>
<dbReference type="Proteomes" id="UP000002590">
    <property type="component" value="Chromosome"/>
</dbReference>
<accession>A2BSI2</accession>
<reference evidence="2 3" key="1">
    <citation type="journal article" date="2007" name="PLoS Genet.">
        <title>Patterns and implications of gene gain and loss in the evolution of Prochlorococcus.</title>
        <authorList>
            <person name="Kettler G.C."/>
            <person name="Martiny A.C."/>
            <person name="Huang K."/>
            <person name="Zucker J."/>
            <person name="Coleman M.L."/>
            <person name="Rodrigue S."/>
            <person name="Chen F."/>
            <person name="Lapidus A."/>
            <person name="Ferriera S."/>
            <person name="Johnson J."/>
            <person name="Steglich C."/>
            <person name="Church G.M."/>
            <person name="Richardson P."/>
            <person name="Chisholm S.W."/>
        </authorList>
    </citation>
    <scope>NUCLEOTIDE SEQUENCE [LARGE SCALE GENOMIC DNA]</scope>
    <source>
        <strain evidence="2 3">AS9601</strain>
    </source>
</reference>
<dbReference type="InterPro" id="IPR030808">
    <property type="entry name" value="Glycosyl_04372"/>
</dbReference>
<dbReference type="EMBL" id="CP000551">
    <property type="protein sequence ID" value="ABM70743.1"/>
    <property type="molecule type" value="Genomic_DNA"/>
</dbReference>
<keyword evidence="1" id="KW-1133">Transmembrane helix</keyword>
<keyword evidence="1" id="KW-0472">Membrane</keyword>
<proteinExistence type="predicted"/>
<organism evidence="2 3">
    <name type="scientific">Prochlorococcus marinus (strain AS9601)</name>
    <dbReference type="NCBI Taxonomy" id="146891"/>
    <lineage>
        <taxon>Bacteria</taxon>
        <taxon>Bacillati</taxon>
        <taxon>Cyanobacteriota</taxon>
        <taxon>Cyanophyceae</taxon>
        <taxon>Synechococcales</taxon>
        <taxon>Prochlorococcaceae</taxon>
        <taxon>Prochlorococcus</taxon>
    </lineage>
</organism>
<dbReference type="HOGENOM" id="CLU_632913_0_0_3"/>
<dbReference type="KEGG" id="pmb:A9601_14601"/>
<evidence type="ECO:0000256" key="1">
    <source>
        <dbReference type="SAM" id="Phobius"/>
    </source>
</evidence>
<name>A2BSI2_PROMS</name>
<evidence type="ECO:0000313" key="3">
    <source>
        <dbReference type="Proteomes" id="UP000002590"/>
    </source>
</evidence>
<feature type="transmembrane region" description="Helical" evidence="1">
    <location>
        <begin position="66"/>
        <end position="86"/>
    </location>
</feature>
<dbReference type="NCBIfam" id="TIGR04372">
    <property type="entry name" value="glycosyl_04372"/>
    <property type="match status" value="1"/>
</dbReference>
<protein>
    <recommendedName>
        <fullName evidence="4">Glycosyltransferase</fullName>
    </recommendedName>
</protein>
<evidence type="ECO:0008006" key="4">
    <source>
        <dbReference type="Google" id="ProtNLM"/>
    </source>
</evidence>
<sequence>MIGKSFPNFRNLKIFVFKNIRKFWSKVDYQLVPPHEFVEESSIDRLRKKYFVGFLKTRKLGNLIPIFWYSATLIFSPISLLIYLSISPFFPLKIVKIDLSQIGSLLWLASIAAQKKNKFCNFNFVVCLPRIFQYQNQHIFDYLSEETFQKFVFVKDFCLRFFYSSLSWFEFCSIDTKEFEFFKENHFSEFSKEISNSISFDIEKKLEDIELDKARLNFKSKIKKNGLVTLNLRNSSFYKEERKSLRNVSGVDYFDVCVYLFQRDYSIAFTHSPGSELLKKLDALSITYRIFDSRDKVGQFENLLSLISCKYFIGSSTGASVIPLMRNIPVLFTNSHIPFWMPLKANDVVIWKKYFSSSGDQISFQEFVNLGLDIPSRFSSLFKKKEIKLVSNSSEDLLIALKLFLELQDPSVNRNQILKKYSAKSIKDYNFFQSYRWTFNSEAVFLKSNIKIDL</sequence>
<dbReference type="AlphaFoldDB" id="A2BSI2"/>
<gene>
    <name evidence="2" type="ordered locus">A9601_14601</name>
</gene>
<evidence type="ECO:0000313" key="2">
    <source>
        <dbReference type="EMBL" id="ABM70743.1"/>
    </source>
</evidence>